<reference evidence="1" key="4">
    <citation type="submission" date="2024-05" db="EMBL/GenBank/DDBJ databases">
        <authorList>
            <person name="Sun Q."/>
            <person name="Zhou Y."/>
        </authorList>
    </citation>
    <scope>NUCLEOTIDE SEQUENCE</scope>
    <source>
        <strain evidence="1">CGMCC 1.15287</strain>
    </source>
</reference>
<proteinExistence type="predicted"/>
<dbReference type="Proteomes" id="UP000642938">
    <property type="component" value="Unassembled WGS sequence"/>
</dbReference>
<dbReference type="Proteomes" id="UP000532273">
    <property type="component" value="Unassembled WGS sequence"/>
</dbReference>
<dbReference type="EMBL" id="JACIEF010000002">
    <property type="protein sequence ID" value="MBB4107722.1"/>
    <property type="molecule type" value="Genomic_DNA"/>
</dbReference>
<evidence type="ECO:0000313" key="1">
    <source>
        <dbReference type="EMBL" id="GGG97489.1"/>
    </source>
</evidence>
<name>A0A7W6P558_9SPHI</name>
<dbReference type="AlphaFoldDB" id="A0A7W6P558"/>
<protein>
    <submittedName>
        <fullName evidence="2">Uncharacterized protein</fullName>
    </submittedName>
</protein>
<evidence type="ECO:0000313" key="4">
    <source>
        <dbReference type="Proteomes" id="UP000642938"/>
    </source>
</evidence>
<keyword evidence="4" id="KW-1185">Reference proteome</keyword>
<reference evidence="2 3" key="3">
    <citation type="submission" date="2020-08" db="EMBL/GenBank/DDBJ databases">
        <title>Genomic Encyclopedia of Type Strains, Phase IV (KMG-IV): sequencing the most valuable type-strain genomes for metagenomic binning, comparative biology and taxonomic classification.</title>
        <authorList>
            <person name="Goeker M."/>
        </authorList>
    </citation>
    <scope>NUCLEOTIDE SEQUENCE [LARGE SCALE GENOMIC DNA]</scope>
    <source>
        <strain evidence="2 3">DSM 100774</strain>
    </source>
</reference>
<dbReference type="RefSeq" id="WP_183762186.1">
    <property type="nucleotide sequence ID" value="NZ_BMHZ01000001.1"/>
</dbReference>
<reference evidence="4" key="2">
    <citation type="journal article" date="2019" name="Int. J. Syst. Evol. Microbiol.">
        <title>The Global Catalogue of Microorganisms (GCM) 10K type strain sequencing project: providing services to taxonomists for standard genome sequencing and annotation.</title>
        <authorList>
            <consortium name="The Broad Institute Genomics Platform"/>
            <consortium name="The Broad Institute Genome Sequencing Center for Infectious Disease"/>
            <person name="Wu L."/>
            <person name="Ma J."/>
        </authorList>
    </citation>
    <scope>NUCLEOTIDE SEQUENCE [LARGE SCALE GENOMIC DNA]</scope>
    <source>
        <strain evidence="4">CGMCC 1.15287</strain>
    </source>
</reference>
<comment type="caution">
    <text evidence="2">The sequence shown here is derived from an EMBL/GenBank/DDBJ whole genome shotgun (WGS) entry which is preliminary data.</text>
</comment>
<evidence type="ECO:0000313" key="2">
    <source>
        <dbReference type="EMBL" id="MBB4107722.1"/>
    </source>
</evidence>
<reference evidence="1" key="1">
    <citation type="journal article" date="2014" name="Int. J. Syst. Evol. Microbiol.">
        <title>Complete genome of a new Firmicutes species belonging to the dominant human colonic microbiota ('Ruminococcus bicirculans') reveals two chromosomes and a selective capacity to utilize plant glucans.</title>
        <authorList>
            <consortium name="NISC Comparative Sequencing Program"/>
            <person name="Wegmann U."/>
            <person name="Louis P."/>
            <person name="Goesmann A."/>
            <person name="Henrissat B."/>
            <person name="Duncan S.H."/>
            <person name="Flint H.J."/>
        </authorList>
    </citation>
    <scope>NUCLEOTIDE SEQUENCE</scope>
    <source>
        <strain evidence="1">CGMCC 1.15287</strain>
    </source>
</reference>
<evidence type="ECO:0000313" key="3">
    <source>
        <dbReference type="Proteomes" id="UP000532273"/>
    </source>
</evidence>
<sequence length="128" mass="14700">MTNEQAKQEAIKKAYGDHYGIFKPNENGIGSAIGGIDENKYETISSGFVNTYRPKVLRGIETNNGWIRIEPDGSNLPGNMSTSRFKIYYDLIDNQYHESFDALGVRNMFRQHCCTHYKPFQPELKPIY</sequence>
<organism evidence="2 3">
    <name type="scientific">Pedobacter zeae</name>
    <dbReference type="NCBI Taxonomy" id="1737356"/>
    <lineage>
        <taxon>Bacteria</taxon>
        <taxon>Pseudomonadati</taxon>
        <taxon>Bacteroidota</taxon>
        <taxon>Sphingobacteriia</taxon>
        <taxon>Sphingobacteriales</taxon>
        <taxon>Sphingobacteriaceae</taxon>
        <taxon>Pedobacter</taxon>
    </lineage>
</organism>
<gene>
    <name evidence="1" type="ORF">GCM10007422_09320</name>
    <name evidence="2" type="ORF">GGQ60_001703</name>
</gene>
<accession>A0A7W6P558</accession>
<dbReference type="EMBL" id="BMHZ01000001">
    <property type="protein sequence ID" value="GGG97489.1"/>
    <property type="molecule type" value="Genomic_DNA"/>
</dbReference>